<proteinExistence type="predicted"/>
<evidence type="ECO:0000313" key="2">
    <source>
        <dbReference type="EMBL" id="SFW52625.1"/>
    </source>
</evidence>
<dbReference type="EMBL" id="FPIP01000011">
    <property type="protein sequence ID" value="SFW52625.1"/>
    <property type="molecule type" value="Genomic_DNA"/>
</dbReference>
<dbReference type="Gene3D" id="3.20.20.150">
    <property type="entry name" value="Divalent-metal-dependent TIM barrel enzymes"/>
    <property type="match status" value="1"/>
</dbReference>
<evidence type="ECO:0000313" key="3">
    <source>
        <dbReference type="Proteomes" id="UP000183461"/>
    </source>
</evidence>
<dbReference type="PANTHER" id="PTHR12110">
    <property type="entry name" value="HYDROXYPYRUVATE ISOMERASE"/>
    <property type="match status" value="1"/>
</dbReference>
<dbReference type="GO" id="GO:0016853">
    <property type="term" value="F:isomerase activity"/>
    <property type="evidence" value="ECO:0007669"/>
    <property type="project" value="UniProtKB-KW"/>
</dbReference>
<accession>A0A1K1PYR8</accession>
<dbReference type="PANTHER" id="PTHR12110:SF21">
    <property type="entry name" value="XYLOSE ISOMERASE-LIKE TIM BARREL DOMAIN-CONTAINING PROTEIN"/>
    <property type="match status" value="1"/>
</dbReference>
<name>A0A1K1PYR8_RUMFL</name>
<reference evidence="2 3" key="1">
    <citation type="submission" date="2016-11" db="EMBL/GenBank/DDBJ databases">
        <authorList>
            <person name="Jaros S."/>
            <person name="Januszkiewicz K."/>
            <person name="Wedrychowicz H."/>
        </authorList>
    </citation>
    <scope>NUCLEOTIDE SEQUENCE [LARGE SCALE GENOMIC DNA]</scope>
    <source>
        <strain evidence="2 3">YL228</strain>
    </source>
</reference>
<dbReference type="RefSeq" id="WP_081367926.1">
    <property type="nucleotide sequence ID" value="NZ_CACVNT010000027.1"/>
</dbReference>
<keyword evidence="2" id="KW-0413">Isomerase</keyword>
<dbReference type="InterPro" id="IPR013022">
    <property type="entry name" value="Xyl_isomerase-like_TIM-brl"/>
</dbReference>
<dbReference type="SUPFAM" id="SSF51658">
    <property type="entry name" value="Xylose isomerase-like"/>
    <property type="match status" value="1"/>
</dbReference>
<evidence type="ECO:0000259" key="1">
    <source>
        <dbReference type="Pfam" id="PF01261"/>
    </source>
</evidence>
<dbReference type="Proteomes" id="UP000183461">
    <property type="component" value="Unassembled WGS sequence"/>
</dbReference>
<dbReference type="InterPro" id="IPR036237">
    <property type="entry name" value="Xyl_isomerase-like_sf"/>
</dbReference>
<protein>
    <submittedName>
        <fullName evidence="2">Sugar phosphate isomerase/epimerase</fullName>
    </submittedName>
</protein>
<organism evidence="2 3">
    <name type="scientific">Ruminococcus flavefaciens</name>
    <dbReference type="NCBI Taxonomy" id="1265"/>
    <lineage>
        <taxon>Bacteria</taxon>
        <taxon>Bacillati</taxon>
        <taxon>Bacillota</taxon>
        <taxon>Clostridia</taxon>
        <taxon>Eubacteriales</taxon>
        <taxon>Oscillospiraceae</taxon>
        <taxon>Ruminococcus</taxon>
    </lineage>
</organism>
<dbReference type="AlphaFoldDB" id="A0A1K1PYR8"/>
<feature type="domain" description="Xylose isomerase-like TIM barrel" evidence="1">
    <location>
        <begin position="23"/>
        <end position="238"/>
    </location>
</feature>
<gene>
    <name evidence="2" type="ORF">SAMN02910280_0259</name>
</gene>
<dbReference type="Pfam" id="PF01261">
    <property type="entry name" value="AP_endonuc_2"/>
    <property type="match status" value="1"/>
</dbReference>
<dbReference type="InterPro" id="IPR050312">
    <property type="entry name" value="IolE/XylAMocC-like"/>
</dbReference>
<sequence>MIAGVSTACLYPKPIEESLYELAVNGVSTVELFINTHSELKKGFAHGIANLMKRFDVKSPSVHPFTCEIEPQMFFSEYERRIDDMLEYYKLYFRFMNIVGADIFVFHGGKPTSICTPEFYCERYSRLFRLGKEFGITVAVENVSRCKSASSVFVKEIKNMLGNEFAFVLDTKQALRSNENPLKFLDAVGDKICHVHISDSGEMGDCLLIGRGRFNFKQFFEKLAVYNSDCSVILELYRGGFSGISDLISSYNKLCRMTEPYGREQSL</sequence>